<dbReference type="InterPro" id="IPR036388">
    <property type="entry name" value="WH-like_DNA-bd_sf"/>
</dbReference>
<dbReference type="InterPro" id="IPR008920">
    <property type="entry name" value="TF_FadR/GntR_C"/>
</dbReference>
<dbReference type="SUPFAM" id="SSF48008">
    <property type="entry name" value="GntR ligand-binding domain-like"/>
    <property type="match status" value="1"/>
</dbReference>
<dbReference type="EMBL" id="VSFG01000004">
    <property type="protein sequence ID" value="TYB44996.1"/>
    <property type="molecule type" value="Genomic_DNA"/>
</dbReference>
<evidence type="ECO:0000256" key="1">
    <source>
        <dbReference type="ARBA" id="ARBA00023015"/>
    </source>
</evidence>
<dbReference type="Pfam" id="PF07729">
    <property type="entry name" value="FCD"/>
    <property type="match status" value="1"/>
</dbReference>
<evidence type="ECO:0000256" key="2">
    <source>
        <dbReference type="ARBA" id="ARBA00023125"/>
    </source>
</evidence>
<dbReference type="Gene3D" id="1.10.10.10">
    <property type="entry name" value="Winged helix-like DNA-binding domain superfamily/Winged helix DNA-binding domain"/>
    <property type="match status" value="1"/>
</dbReference>
<dbReference type="Proteomes" id="UP000323380">
    <property type="component" value="Unassembled WGS sequence"/>
</dbReference>
<dbReference type="PRINTS" id="PR00035">
    <property type="entry name" value="HTHGNTR"/>
</dbReference>
<dbReference type="STRING" id="1220554.GCA_001552135_07256"/>
<evidence type="ECO:0000313" key="6">
    <source>
        <dbReference type="EMBL" id="TYB44996.1"/>
    </source>
</evidence>
<dbReference type="InterPro" id="IPR011711">
    <property type="entry name" value="GntR_C"/>
</dbReference>
<protein>
    <submittedName>
        <fullName evidence="6">FadR family transcriptional regulator</fullName>
    </submittedName>
</protein>
<keyword evidence="7" id="KW-1185">Reference proteome</keyword>
<evidence type="ECO:0000259" key="5">
    <source>
        <dbReference type="PROSITE" id="PS50949"/>
    </source>
</evidence>
<keyword evidence="3" id="KW-0804">Transcription</keyword>
<evidence type="ECO:0000256" key="4">
    <source>
        <dbReference type="SAM" id="MobiDB-lite"/>
    </source>
</evidence>
<evidence type="ECO:0000313" key="7">
    <source>
        <dbReference type="Proteomes" id="UP000323380"/>
    </source>
</evidence>
<dbReference type="PANTHER" id="PTHR43537">
    <property type="entry name" value="TRANSCRIPTIONAL REGULATOR, GNTR FAMILY"/>
    <property type="match status" value="1"/>
</dbReference>
<comment type="caution">
    <text evidence="6">The sequence shown here is derived from an EMBL/GenBank/DDBJ whole genome shotgun (WGS) entry which is preliminary data.</text>
</comment>
<dbReference type="GO" id="GO:0003700">
    <property type="term" value="F:DNA-binding transcription factor activity"/>
    <property type="evidence" value="ECO:0007669"/>
    <property type="project" value="InterPro"/>
</dbReference>
<organism evidence="6 7">
    <name type="scientific">Actinomadura chibensis</name>
    <dbReference type="NCBI Taxonomy" id="392828"/>
    <lineage>
        <taxon>Bacteria</taxon>
        <taxon>Bacillati</taxon>
        <taxon>Actinomycetota</taxon>
        <taxon>Actinomycetes</taxon>
        <taxon>Streptosporangiales</taxon>
        <taxon>Thermomonosporaceae</taxon>
        <taxon>Actinomadura</taxon>
    </lineage>
</organism>
<reference evidence="6 7" key="1">
    <citation type="submission" date="2019-08" db="EMBL/GenBank/DDBJ databases">
        <title>Actinomadura sp. nov. CYP1-5 isolated from mountain soil.</title>
        <authorList>
            <person name="Songsumanus A."/>
            <person name="Kuncharoen N."/>
            <person name="Kudo T."/>
            <person name="Yuki M."/>
            <person name="Igarashi Y."/>
            <person name="Tanasupawat S."/>
        </authorList>
    </citation>
    <scope>NUCLEOTIDE SEQUENCE [LARGE SCALE GENOMIC DNA]</scope>
    <source>
        <strain evidence="6 7">JCM 14158</strain>
    </source>
</reference>
<dbReference type="SUPFAM" id="SSF46785">
    <property type="entry name" value="Winged helix' DNA-binding domain"/>
    <property type="match status" value="1"/>
</dbReference>
<evidence type="ECO:0000256" key="3">
    <source>
        <dbReference type="ARBA" id="ARBA00023163"/>
    </source>
</evidence>
<gene>
    <name evidence="6" type="ORF">FXF69_23005</name>
</gene>
<dbReference type="GO" id="GO:0003677">
    <property type="term" value="F:DNA binding"/>
    <property type="evidence" value="ECO:0007669"/>
    <property type="project" value="UniProtKB-KW"/>
</dbReference>
<dbReference type="InterPro" id="IPR036390">
    <property type="entry name" value="WH_DNA-bd_sf"/>
</dbReference>
<feature type="compositionally biased region" description="Basic residues" evidence="4">
    <location>
        <begin position="1"/>
        <end position="13"/>
    </location>
</feature>
<dbReference type="PANTHER" id="PTHR43537:SF44">
    <property type="entry name" value="GNTR FAMILY REGULATORY PROTEIN"/>
    <property type="match status" value="1"/>
</dbReference>
<dbReference type="Gene3D" id="1.20.120.530">
    <property type="entry name" value="GntR ligand-binding domain-like"/>
    <property type="match status" value="1"/>
</dbReference>
<name>A0A5D0NKJ4_9ACTN</name>
<sequence>MIRPRQGVHCRRQKAAEPMTTDEATQESLAQVFAEDPVSAALAKLVRGLSPGDRLPPERDLAAQLNISRTALRDRLGVLEGLGMLRRRTGSGTYVEQLKPDALALALNLAISSSHLPISHLESVRIALERQAAHEAARRADPVLIAYMRRAVDTMAATDDRAEILAADRTFHQSLLRAAGNPALTFFADALSDVLAQDLANRSDRFDACGSDISKQVLVDRHLAIHDAITSGNAADAMRSVDDHFNALPPTLS</sequence>
<keyword evidence="1" id="KW-0805">Transcription regulation</keyword>
<keyword evidence="2" id="KW-0238">DNA-binding</keyword>
<dbReference type="AlphaFoldDB" id="A0A5D0NKJ4"/>
<dbReference type="PROSITE" id="PS50949">
    <property type="entry name" value="HTH_GNTR"/>
    <property type="match status" value="1"/>
</dbReference>
<dbReference type="SMART" id="SM00895">
    <property type="entry name" value="FCD"/>
    <property type="match status" value="1"/>
</dbReference>
<dbReference type="SMART" id="SM00345">
    <property type="entry name" value="HTH_GNTR"/>
    <property type="match status" value="1"/>
</dbReference>
<feature type="region of interest" description="Disordered" evidence="4">
    <location>
        <begin position="1"/>
        <end position="22"/>
    </location>
</feature>
<proteinExistence type="predicted"/>
<dbReference type="Pfam" id="PF00392">
    <property type="entry name" value="GntR"/>
    <property type="match status" value="1"/>
</dbReference>
<dbReference type="InterPro" id="IPR000524">
    <property type="entry name" value="Tscrpt_reg_HTH_GntR"/>
</dbReference>
<feature type="domain" description="HTH gntR-type" evidence="5">
    <location>
        <begin position="31"/>
        <end position="98"/>
    </location>
</feature>
<dbReference type="CDD" id="cd07377">
    <property type="entry name" value="WHTH_GntR"/>
    <property type="match status" value="1"/>
</dbReference>
<accession>A0A5D0NKJ4</accession>